<name>A0AAJ0M1W0_9PEZI</name>
<dbReference type="Gene3D" id="2.170.270.10">
    <property type="entry name" value="SET domain"/>
    <property type="match status" value="1"/>
</dbReference>
<dbReference type="SMART" id="SM00317">
    <property type="entry name" value="SET"/>
    <property type="match status" value="1"/>
</dbReference>
<sequence length="457" mass="50904">MRSHLTLHLTLLILPTLSLSSQTSEPSQCASPAPSRPLHSHLTDITAPSCLDSHISPSQPSAWHPWTHQPYCIPASDTPWCVFTDAAHGISVITTPEEAADALHPHTHLVFGDDDDDDELLLFFEPDKVMKPRPYEVREIPGKGKGAVATRRIEKGKVMLVDTVSVLAAVEYPADVLREEVQDLLRVAAERLGEPGRVTGLAKQGVKGRVMGRRRSGGTEEHEQEQEGEDEEEEDGVQEMSEMEDVMLTNSFGVTVGGKEYMGLFADLARFNHACKPNAFIHFSETKLAMTVWSAQDIEPGEEITISYANAGMTSQERQQLLEQIWGFQCQCSLCTASPAARNASDSRRIEIRHLQDEVVSLAQNGEFDTAIEQAERLFSLVDEEGLTEQMSGMYEVPARLYYHVGNLEKALQYTLKVRHEIDGYAVPSKQGREKLEMLDGVIARIERELREKREGS</sequence>
<dbReference type="PROSITE" id="PS50280">
    <property type="entry name" value="SET"/>
    <property type="match status" value="1"/>
</dbReference>
<feature type="signal peptide" evidence="2">
    <location>
        <begin position="1"/>
        <end position="20"/>
    </location>
</feature>
<dbReference type="AlphaFoldDB" id="A0AAJ0M1W0"/>
<feature type="domain" description="SET" evidence="3">
    <location>
        <begin position="133"/>
        <end position="309"/>
    </location>
</feature>
<dbReference type="InterPro" id="IPR046341">
    <property type="entry name" value="SET_dom_sf"/>
</dbReference>
<dbReference type="Pfam" id="PF00856">
    <property type="entry name" value="SET"/>
    <property type="match status" value="1"/>
</dbReference>
<proteinExistence type="predicted"/>
<keyword evidence="2" id="KW-0732">Signal</keyword>
<reference evidence="4" key="2">
    <citation type="submission" date="2023-06" db="EMBL/GenBank/DDBJ databases">
        <authorList>
            <consortium name="Lawrence Berkeley National Laboratory"/>
            <person name="Mondo S.J."/>
            <person name="Hensen N."/>
            <person name="Bonometti L."/>
            <person name="Westerberg I."/>
            <person name="Brannstrom I.O."/>
            <person name="Guillou S."/>
            <person name="Cros-Aarteil S."/>
            <person name="Calhoun S."/>
            <person name="Haridas S."/>
            <person name="Kuo A."/>
            <person name="Pangilinan J."/>
            <person name="Riley R."/>
            <person name="Labutti K."/>
            <person name="Andreopoulos B."/>
            <person name="Lipzen A."/>
            <person name="Chen C."/>
            <person name="Yanf M."/>
            <person name="Daum C."/>
            <person name="Ng V."/>
            <person name="Clum A."/>
            <person name="Steindorff A."/>
            <person name="Ohm R."/>
            <person name="Martin F."/>
            <person name="Silar P."/>
            <person name="Natvig D."/>
            <person name="Lalanne C."/>
            <person name="Gautier V."/>
            <person name="Ament-Velasquez S.L."/>
            <person name="Kruys A."/>
            <person name="Hutchinson M.I."/>
            <person name="Powell A.J."/>
            <person name="Barry K."/>
            <person name="Miller A.N."/>
            <person name="Grigoriev I.V."/>
            <person name="Debuchy R."/>
            <person name="Gladieux P."/>
            <person name="Thoren M.H."/>
            <person name="Johannesson H."/>
        </authorList>
    </citation>
    <scope>NUCLEOTIDE SEQUENCE</scope>
    <source>
        <strain evidence="4">CBS 333.67</strain>
    </source>
</reference>
<dbReference type="Gene3D" id="1.25.40.10">
    <property type="entry name" value="Tetratricopeptide repeat domain"/>
    <property type="match status" value="1"/>
</dbReference>
<feature type="chain" id="PRO_5042559040" description="SET domain-containing protein" evidence="2">
    <location>
        <begin position="21"/>
        <end position="457"/>
    </location>
</feature>
<keyword evidence="5" id="KW-1185">Reference proteome</keyword>
<evidence type="ECO:0000313" key="5">
    <source>
        <dbReference type="Proteomes" id="UP001273166"/>
    </source>
</evidence>
<protein>
    <recommendedName>
        <fullName evidence="3">SET domain-containing protein</fullName>
    </recommendedName>
</protein>
<dbReference type="InterPro" id="IPR011990">
    <property type="entry name" value="TPR-like_helical_dom_sf"/>
</dbReference>
<dbReference type="InterPro" id="IPR001214">
    <property type="entry name" value="SET_dom"/>
</dbReference>
<dbReference type="PANTHER" id="PTHR47332:SF6">
    <property type="entry name" value="SET DOMAIN-CONTAINING PROTEIN"/>
    <property type="match status" value="1"/>
</dbReference>
<dbReference type="PANTHER" id="PTHR47332">
    <property type="entry name" value="SET DOMAIN-CONTAINING PROTEIN 5"/>
    <property type="match status" value="1"/>
</dbReference>
<reference evidence="4" key="1">
    <citation type="journal article" date="2023" name="Mol. Phylogenet. Evol.">
        <title>Genome-scale phylogeny and comparative genomics of the fungal order Sordariales.</title>
        <authorList>
            <person name="Hensen N."/>
            <person name="Bonometti L."/>
            <person name="Westerberg I."/>
            <person name="Brannstrom I.O."/>
            <person name="Guillou S."/>
            <person name="Cros-Aarteil S."/>
            <person name="Calhoun S."/>
            <person name="Haridas S."/>
            <person name="Kuo A."/>
            <person name="Mondo S."/>
            <person name="Pangilinan J."/>
            <person name="Riley R."/>
            <person name="LaButti K."/>
            <person name="Andreopoulos B."/>
            <person name="Lipzen A."/>
            <person name="Chen C."/>
            <person name="Yan M."/>
            <person name="Daum C."/>
            <person name="Ng V."/>
            <person name="Clum A."/>
            <person name="Steindorff A."/>
            <person name="Ohm R.A."/>
            <person name="Martin F."/>
            <person name="Silar P."/>
            <person name="Natvig D.O."/>
            <person name="Lalanne C."/>
            <person name="Gautier V."/>
            <person name="Ament-Velasquez S.L."/>
            <person name="Kruys A."/>
            <person name="Hutchinson M.I."/>
            <person name="Powell A.J."/>
            <person name="Barry K."/>
            <person name="Miller A.N."/>
            <person name="Grigoriev I.V."/>
            <person name="Debuchy R."/>
            <person name="Gladieux P."/>
            <person name="Hiltunen Thoren M."/>
            <person name="Johannesson H."/>
        </authorList>
    </citation>
    <scope>NUCLEOTIDE SEQUENCE</scope>
    <source>
        <strain evidence="4">CBS 333.67</strain>
    </source>
</reference>
<gene>
    <name evidence="4" type="ORF">B0T15DRAFT_502968</name>
</gene>
<comment type="caution">
    <text evidence="4">The sequence shown here is derived from an EMBL/GenBank/DDBJ whole genome shotgun (WGS) entry which is preliminary data.</text>
</comment>
<evidence type="ECO:0000313" key="4">
    <source>
        <dbReference type="EMBL" id="KAK3305945.1"/>
    </source>
</evidence>
<dbReference type="InterPro" id="IPR053185">
    <property type="entry name" value="SET_domain_protein"/>
</dbReference>
<dbReference type="Proteomes" id="UP001273166">
    <property type="component" value="Unassembled WGS sequence"/>
</dbReference>
<organism evidence="4 5">
    <name type="scientific">Chaetomium strumarium</name>
    <dbReference type="NCBI Taxonomy" id="1170767"/>
    <lineage>
        <taxon>Eukaryota</taxon>
        <taxon>Fungi</taxon>
        <taxon>Dikarya</taxon>
        <taxon>Ascomycota</taxon>
        <taxon>Pezizomycotina</taxon>
        <taxon>Sordariomycetes</taxon>
        <taxon>Sordariomycetidae</taxon>
        <taxon>Sordariales</taxon>
        <taxon>Chaetomiaceae</taxon>
        <taxon>Chaetomium</taxon>
    </lineage>
</organism>
<accession>A0AAJ0M1W0</accession>
<evidence type="ECO:0000256" key="2">
    <source>
        <dbReference type="SAM" id="SignalP"/>
    </source>
</evidence>
<feature type="compositionally biased region" description="Acidic residues" evidence="1">
    <location>
        <begin position="222"/>
        <end position="239"/>
    </location>
</feature>
<dbReference type="RefSeq" id="XP_062721725.1">
    <property type="nucleotide sequence ID" value="XM_062867452.1"/>
</dbReference>
<dbReference type="EMBL" id="JAUDZG010000004">
    <property type="protein sequence ID" value="KAK3305945.1"/>
    <property type="molecule type" value="Genomic_DNA"/>
</dbReference>
<dbReference type="CDD" id="cd20071">
    <property type="entry name" value="SET_SMYD"/>
    <property type="match status" value="1"/>
</dbReference>
<feature type="region of interest" description="Disordered" evidence="1">
    <location>
        <begin position="203"/>
        <end position="239"/>
    </location>
</feature>
<dbReference type="SUPFAM" id="SSF82199">
    <property type="entry name" value="SET domain"/>
    <property type="match status" value="1"/>
</dbReference>
<evidence type="ECO:0000256" key="1">
    <source>
        <dbReference type="SAM" id="MobiDB-lite"/>
    </source>
</evidence>
<dbReference type="GeneID" id="87886281"/>
<evidence type="ECO:0000259" key="3">
    <source>
        <dbReference type="PROSITE" id="PS50280"/>
    </source>
</evidence>